<dbReference type="Pfam" id="PF14907">
    <property type="entry name" value="NTP_transf_5"/>
    <property type="match status" value="1"/>
</dbReference>
<comment type="caution">
    <text evidence="1">The sequence shown here is derived from an EMBL/GenBank/DDBJ whole genome shotgun (WGS) entry which is preliminary data.</text>
</comment>
<evidence type="ECO:0008006" key="3">
    <source>
        <dbReference type="Google" id="ProtNLM"/>
    </source>
</evidence>
<sequence length="371" mass="42124">MNNLLLQVIDNPAVCVDFTPGQWDVLIPQARNSLLLATLYRLLEQRDLLDKIPLPPRNHLFSGVVTHDRQMLSLDYEVKWLLRAVQQLEVPLVLLKGGAYLQAQLPAAGGRLISDIDLLVPEPQINAVEAAFNAAGWLGGHTDSYDERYYREWMHEIPPLSHIERGSTLDVHHTIIPPTANPNTDASKLIAAARELRPGLMVLAPMDMVIHSATHLFHEGDFNHGFRDVLDLDRLLRHFAETESGFWDELVPRAIELDLLKSLFYGLRYSQKIFGTPVPPQVLAASYEGVPTKALVPLMDFLFMRVLAPNHFSCARRFDGVARFCLYVRSHYLRMPMGLLVLHLGRKAWKRRFTKAVDVEDPEYAEDGDRD</sequence>
<accession>A0ABT3TGM2</accession>
<proteinExistence type="predicted"/>
<reference evidence="1" key="1">
    <citation type="submission" date="2019-02" db="EMBL/GenBank/DDBJ databases">
        <authorList>
            <person name="Li S.-H."/>
        </authorList>
    </citation>
    <scope>NUCLEOTIDE SEQUENCE</scope>
    <source>
        <strain evidence="1">IMCC14734</strain>
    </source>
</reference>
<dbReference type="InterPro" id="IPR039498">
    <property type="entry name" value="NTP_transf_5"/>
</dbReference>
<dbReference type="RefSeq" id="WP_279244976.1">
    <property type="nucleotide sequence ID" value="NZ_SHNN01000002.1"/>
</dbReference>
<evidence type="ECO:0000313" key="1">
    <source>
        <dbReference type="EMBL" id="MCX2980960.1"/>
    </source>
</evidence>
<organism evidence="1 2">
    <name type="scientific">Candidatus Litorirhabdus singularis</name>
    <dbReference type="NCBI Taxonomy" id="2518993"/>
    <lineage>
        <taxon>Bacteria</taxon>
        <taxon>Pseudomonadati</taxon>
        <taxon>Pseudomonadota</taxon>
        <taxon>Gammaproteobacteria</taxon>
        <taxon>Cellvibrionales</taxon>
        <taxon>Halieaceae</taxon>
        <taxon>Candidatus Litorirhabdus</taxon>
    </lineage>
</organism>
<evidence type="ECO:0000313" key="2">
    <source>
        <dbReference type="Proteomes" id="UP001143362"/>
    </source>
</evidence>
<protein>
    <recommendedName>
        <fullName evidence="3">Nucleotidyltransferase family protein</fullName>
    </recommendedName>
</protein>
<dbReference type="Proteomes" id="UP001143362">
    <property type="component" value="Unassembled WGS sequence"/>
</dbReference>
<keyword evidence="2" id="KW-1185">Reference proteome</keyword>
<dbReference type="EMBL" id="SHNN01000002">
    <property type="protein sequence ID" value="MCX2980960.1"/>
    <property type="molecule type" value="Genomic_DNA"/>
</dbReference>
<gene>
    <name evidence="1" type="ORF">EYC98_08800</name>
</gene>
<name>A0ABT3TGM2_9GAMM</name>